<keyword evidence="3" id="KW-1185">Reference proteome</keyword>
<accession>A0ABU6CBW9</accession>
<comment type="caution">
    <text evidence="2">The sequence shown here is derived from an EMBL/GenBank/DDBJ whole genome shotgun (WGS) entry which is preliminary data.</text>
</comment>
<feature type="region of interest" description="Disordered" evidence="1">
    <location>
        <begin position="1"/>
        <end position="21"/>
    </location>
</feature>
<dbReference type="Proteomes" id="UP001352223">
    <property type="component" value="Unassembled WGS sequence"/>
</dbReference>
<proteinExistence type="predicted"/>
<evidence type="ECO:0000313" key="3">
    <source>
        <dbReference type="Proteomes" id="UP001352223"/>
    </source>
</evidence>
<protein>
    <submittedName>
        <fullName evidence="2">Uncharacterized protein</fullName>
    </submittedName>
</protein>
<gene>
    <name evidence="2" type="ORF">OKJ48_17920</name>
</gene>
<organism evidence="2 3">
    <name type="scientific">Streptomyces kunmingensis</name>
    <dbReference type="NCBI Taxonomy" id="68225"/>
    <lineage>
        <taxon>Bacteria</taxon>
        <taxon>Bacillati</taxon>
        <taxon>Actinomycetota</taxon>
        <taxon>Actinomycetes</taxon>
        <taxon>Kitasatosporales</taxon>
        <taxon>Streptomycetaceae</taxon>
        <taxon>Streptomyces</taxon>
    </lineage>
</organism>
<evidence type="ECO:0000256" key="1">
    <source>
        <dbReference type="SAM" id="MobiDB-lite"/>
    </source>
</evidence>
<sequence>MGVTQGYGQQGGPVGGFGAPPPMFGPPVVAGGPEFVAADEFNGLVVDPEGVHFEMGPHGIELPWSRLRTVQFHPLDGGLSVSAVTVDGPVYECRVRARRRAQVGRWCTELAGVLHHYLGARG</sequence>
<name>A0ABU6CBW9_9ACTN</name>
<dbReference type="EMBL" id="JAOZYB010000124">
    <property type="protein sequence ID" value="MEB3962112.1"/>
    <property type="molecule type" value="Genomic_DNA"/>
</dbReference>
<dbReference type="RefSeq" id="WP_324769546.1">
    <property type="nucleotide sequence ID" value="NZ_BAAATS010000019.1"/>
</dbReference>
<feature type="compositionally biased region" description="Gly residues" evidence="1">
    <location>
        <begin position="8"/>
        <end position="18"/>
    </location>
</feature>
<evidence type="ECO:0000313" key="2">
    <source>
        <dbReference type="EMBL" id="MEB3962112.1"/>
    </source>
</evidence>
<reference evidence="2 3" key="1">
    <citation type="submission" date="2022-10" db="EMBL/GenBank/DDBJ databases">
        <authorList>
            <person name="Xie J."/>
            <person name="Shen N."/>
        </authorList>
    </citation>
    <scope>NUCLEOTIDE SEQUENCE [LARGE SCALE GENOMIC DNA]</scope>
    <source>
        <strain evidence="2 3">DSM 41681</strain>
    </source>
</reference>